<sequence>MVSEKFHNFKNLKDGQRQTPAQSSLQYLQSSLMWRGWRVPVAFYSGSKMVLIMSCFNG</sequence>
<evidence type="ECO:0000313" key="2">
    <source>
        <dbReference type="EMBL" id="SEM54773.1"/>
    </source>
</evidence>
<dbReference type="Proteomes" id="UP000199421">
    <property type="component" value="Unassembled WGS sequence"/>
</dbReference>
<dbReference type="AlphaFoldDB" id="A0A1H7Z968"/>
<accession>A0A1H7Z968</accession>
<feature type="compositionally biased region" description="Basic and acidic residues" evidence="1">
    <location>
        <begin position="1"/>
        <end position="16"/>
    </location>
</feature>
<evidence type="ECO:0000313" key="3">
    <source>
        <dbReference type="Proteomes" id="UP000199421"/>
    </source>
</evidence>
<name>A0A1H7Z968_OLID1</name>
<proteinExistence type="predicted"/>
<dbReference type="STRING" id="407022.SAMN05661044_05470"/>
<evidence type="ECO:0000256" key="1">
    <source>
        <dbReference type="SAM" id="MobiDB-lite"/>
    </source>
</evidence>
<dbReference type="EMBL" id="FOAF01000015">
    <property type="protein sequence ID" value="SEM54773.1"/>
    <property type="molecule type" value="Genomic_DNA"/>
</dbReference>
<keyword evidence="3" id="KW-1185">Reference proteome</keyword>
<gene>
    <name evidence="2" type="ORF">SAMN05661044_05470</name>
</gene>
<reference evidence="3" key="1">
    <citation type="submission" date="2016-10" db="EMBL/GenBank/DDBJ databases">
        <authorList>
            <person name="Varghese N."/>
            <person name="Submissions S."/>
        </authorList>
    </citation>
    <scope>NUCLEOTIDE SEQUENCE [LARGE SCALE GENOMIC DNA]</scope>
    <source>
        <strain evidence="3">DSM 18733</strain>
    </source>
</reference>
<protein>
    <submittedName>
        <fullName evidence="2">Uncharacterized protein</fullName>
    </submittedName>
</protein>
<organism evidence="2 3">
    <name type="scientific">Olivibacter domesticus</name>
    <name type="common">Pseudosphingobacterium domesticum</name>
    <dbReference type="NCBI Taxonomy" id="407022"/>
    <lineage>
        <taxon>Bacteria</taxon>
        <taxon>Pseudomonadati</taxon>
        <taxon>Bacteroidota</taxon>
        <taxon>Sphingobacteriia</taxon>
        <taxon>Sphingobacteriales</taxon>
        <taxon>Sphingobacteriaceae</taxon>
        <taxon>Olivibacter</taxon>
    </lineage>
</organism>
<feature type="region of interest" description="Disordered" evidence="1">
    <location>
        <begin position="1"/>
        <end position="22"/>
    </location>
</feature>